<evidence type="ECO:0000313" key="4">
    <source>
        <dbReference type="Proteomes" id="UP000199075"/>
    </source>
</evidence>
<dbReference type="Proteomes" id="UP000199075">
    <property type="component" value="Unassembled WGS sequence"/>
</dbReference>
<dbReference type="PANTHER" id="PTHR42942:SF1">
    <property type="entry name" value="ALKYLTRANSFERASE-LIKE PROTEIN 1"/>
    <property type="match status" value="1"/>
</dbReference>
<keyword evidence="3" id="KW-0489">Methyltransferase</keyword>
<keyword evidence="1" id="KW-0227">DNA damage</keyword>
<dbReference type="GO" id="GO:0032259">
    <property type="term" value="P:methylation"/>
    <property type="evidence" value="ECO:0007669"/>
    <property type="project" value="UniProtKB-KW"/>
</dbReference>
<accession>A0A1H0K7G7</accession>
<evidence type="ECO:0000259" key="2">
    <source>
        <dbReference type="Pfam" id="PF01035"/>
    </source>
</evidence>
<dbReference type="STRING" id="419597.SAMN04487957_107108"/>
<dbReference type="Pfam" id="PF01035">
    <property type="entry name" value="DNA_binding_1"/>
    <property type="match status" value="1"/>
</dbReference>
<protein>
    <submittedName>
        <fullName evidence="3">Methylated-DNA-protein-cysteine methyltransferase related protein</fullName>
    </submittedName>
</protein>
<dbReference type="InterPro" id="IPR052520">
    <property type="entry name" value="ATL_DNA_repair"/>
</dbReference>
<dbReference type="EMBL" id="FNIV01000007">
    <property type="protein sequence ID" value="SDO51998.1"/>
    <property type="molecule type" value="Genomic_DNA"/>
</dbReference>
<sequence length="97" mass="10676">MKAGWREQVLTVIAEIPPGRVTTYGRIAAMAEGATPRLVARALRELPSDHGLPWFRIITASRKLADHPGAAEQRQRLAAEGVLLDARGRAPAERMWP</sequence>
<dbReference type="AlphaFoldDB" id="A0A1H0K7G7"/>
<dbReference type="RefSeq" id="WP_089679612.1">
    <property type="nucleotide sequence ID" value="NZ_FNIV01000007.1"/>
</dbReference>
<reference evidence="4" key="1">
    <citation type="submission" date="2016-10" db="EMBL/GenBank/DDBJ databases">
        <authorList>
            <person name="Varghese N."/>
            <person name="Submissions S."/>
        </authorList>
    </citation>
    <scope>NUCLEOTIDE SEQUENCE [LARGE SCALE GENOMIC DNA]</scope>
    <source>
        <strain evidence="4">CGMCC 1.6444</strain>
    </source>
</reference>
<dbReference type="GO" id="GO:0008168">
    <property type="term" value="F:methyltransferase activity"/>
    <property type="evidence" value="ECO:0007669"/>
    <property type="project" value="UniProtKB-KW"/>
</dbReference>
<dbReference type="InterPro" id="IPR036388">
    <property type="entry name" value="WH-like_DNA-bd_sf"/>
</dbReference>
<gene>
    <name evidence="3" type="ORF">SAMN04487957_107108</name>
</gene>
<dbReference type="PANTHER" id="PTHR42942">
    <property type="entry name" value="6-O-METHYLGUANINE DNA METHYLTRANSFERASE"/>
    <property type="match status" value="1"/>
</dbReference>
<feature type="domain" description="Methylated-DNA-[protein]-cysteine S-methyltransferase DNA binding" evidence="2">
    <location>
        <begin position="6"/>
        <end position="82"/>
    </location>
</feature>
<dbReference type="InterPro" id="IPR036217">
    <property type="entry name" value="MethylDNA_cys_MeTrfase_DNAb"/>
</dbReference>
<keyword evidence="4" id="KW-1185">Reference proteome</keyword>
<evidence type="ECO:0000313" key="3">
    <source>
        <dbReference type="EMBL" id="SDO51998.1"/>
    </source>
</evidence>
<dbReference type="OrthoDB" id="9132167at2"/>
<evidence type="ECO:0000256" key="1">
    <source>
        <dbReference type="ARBA" id="ARBA00022763"/>
    </source>
</evidence>
<proteinExistence type="predicted"/>
<dbReference type="GO" id="GO:0006281">
    <property type="term" value="P:DNA repair"/>
    <property type="evidence" value="ECO:0007669"/>
    <property type="project" value="InterPro"/>
</dbReference>
<keyword evidence="3" id="KW-0808">Transferase</keyword>
<dbReference type="InterPro" id="IPR014048">
    <property type="entry name" value="MethylDNA_cys_MeTrfase_DNA-bd"/>
</dbReference>
<name>A0A1H0K7G7_9GAMM</name>
<dbReference type="SUPFAM" id="SSF46767">
    <property type="entry name" value="Methylated DNA-protein cysteine methyltransferase, C-terminal domain"/>
    <property type="match status" value="1"/>
</dbReference>
<dbReference type="Gene3D" id="1.10.10.10">
    <property type="entry name" value="Winged helix-like DNA-binding domain superfamily/Winged helix DNA-binding domain"/>
    <property type="match status" value="1"/>
</dbReference>
<dbReference type="CDD" id="cd06445">
    <property type="entry name" value="ATase"/>
    <property type="match status" value="1"/>
</dbReference>
<organism evidence="3 4">
    <name type="scientific">Halomonas shengliensis</name>
    <dbReference type="NCBI Taxonomy" id="419597"/>
    <lineage>
        <taxon>Bacteria</taxon>
        <taxon>Pseudomonadati</taxon>
        <taxon>Pseudomonadota</taxon>
        <taxon>Gammaproteobacteria</taxon>
        <taxon>Oceanospirillales</taxon>
        <taxon>Halomonadaceae</taxon>
        <taxon>Halomonas</taxon>
    </lineage>
</organism>